<evidence type="ECO:0000256" key="4">
    <source>
        <dbReference type="ARBA" id="ARBA00022816"/>
    </source>
</evidence>
<evidence type="ECO:0000256" key="3">
    <source>
        <dbReference type="ARBA" id="ARBA00022448"/>
    </source>
</evidence>
<keyword evidence="6" id="KW-0811">Translocation</keyword>
<evidence type="ECO:0000256" key="8">
    <source>
        <dbReference type="ARBA" id="ARBA00023242"/>
    </source>
</evidence>
<dbReference type="Pfam" id="PF07817">
    <property type="entry name" value="GLE1"/>
    <property type="match status" value="1"/>
</dbReference>
<name>A0A0V0GAY6_TRIDM</name>
<organism evidence="14">
    <name type="scientific">Triatoma dimidiata</name>
    <name type="common">Kissing bug</name>
    <name type="synonym">Meccus dimidiatus</name>
    <dbReference type="NCBI Taxonomy" id="72491"/>
    <lineage>
        <taxon>Eukaryota</taxon>
        <taxon>Metazoa</taxon>
        <taxon>Ecdysozoa</taxon>
        <taxon>Arthropoda</taxon>
        <taxon>Hexapoda</taxon>
        <taxon>Insecta</taxon>
        <taxon>Pterygota</taxon>
        <taxon>Neoptera</taxon>
        <taxon>Paraneoptera</taxon>
        <taxon>Hemiptera</taxon>
        <taxon>Heteroptera</taxon>
        <taxon>Panheteroptera</taxon>
        <taxon>Cimicomorpha</taxon>
        <taxon>Reduviidae</taxon>
        <taxon>Triatominae</taxon>
        <taxon>Triatoma</taxon>
    </lineage>
</organism>
<dbReference type="GO" id="GO:0000822">
    <property type="term" value="F:inositol hexakisphosphate binding"/>
    <property type="evidence" value="ECO:0007669"/>
    <property type="project" value="TreeGrafter"/>
</dbReference>
<evidence type="ECO:0000256" key="6">
    <source>
        <dbReference type="ARBA" id="ARBA00023010"/>
    </source>
</evidence>
<dbReference type="PANTHER" id="PTHR12960">
    <property type="entry name" value="GLE-1-RELATED"/>
    <property type="match status" value="1"/>
</dbReference>
<dbReference type="InterPro" id="IPR012476">
    <property type="entry name" value="GLE1"/>
</dbReference>
<dbReference type="GO" id="GO:0005737">
    <property type="term" value="C:cytoplasm"/>
    <property type="evidence" value="ECO:0007669"/>
    <property type="project" value="TreeGrafter"/>
</dbReference>
<keyword evidence="3" id="KW-0813">Transport</keyword>
<keyword evidence="4" id="KW-0509">mRNA transport</keyword>
<evidence type="ECO:0000256" key="9">
    <source>
        <dbReference type="ARBA" id="ARBA00024680"/>
    </source>
</evidence>
<keyword evidence="5" id="KW-0653">Protein transport</keyword>
<dbReference type="GO" id="GO:0005543">
    <property type="term" value="F:phospholipid binding"/>
    <property type="evidence" value="ECO:0007669"/>
    <property type="project" value="TreeGrafter"/>
</dbReference>
<dbReference type="InterPro" id="IPR038506">
    <property type="entry name" value="GLE1-like_sf"/>
</dbReference>
<dbReference type="EMBL" id="GECL01001103">
    <property type="protein sequence ID" value="JAP05021.1"/>
    <property type="molecule type" value="Transcribed_RNA"/>
</dbReference>
<evidence type="ECO:0000313" key="14">
    <source>
        <dbReference type="EMBL" id="JAP05021.1"/>
    </source>
</evidence>
<dbReference type="GO" id="GO:0044614">
    <property type="term" value="C:nuclear pore cytoplasmic filaments"/>
    <property type="evidence" value="ECO:0007669"/>
    <property type="project" value="TreeGrafter"/>
</dbReference>
<comment type="subcellular location">
    <subcellularLocation>
        <location evidence="1">Nucleus</location>
        <location evidence="1">Nuclear pore complex</location>
    </subcellularLocation>
</comment>
<dbReference type="GO" id="GO:0016973">
    <property type="term" value="P:poly(A)+ mRNA export from nucleus"/>
    <property type="evidence" value="ECO:0007669"/>
    <property type="project" value="InterPro"/>
</dbReference>
<evidence type="ECO:0000256" key="11">
    <source>
        <dbReference type="ARBA" id="ARBA00029983"/>
    </source>
</evidence>
<proteinExistence type="inferred from homology"/>
<reference evidence="14" key="1">
    <citation type="journal article" date="2018" name="J. Proteomics">
        <title>Exploring the molecular complexity of Triatoma dimidiata sialome.</title>
        <authorList>
            <person name="Santiago P.B."/>
            <person name="de Araujo C.N."/>
            <person name="Charneau S."/>
            <person name="Bastos I.M.D."/>
            <person name="Assumpcao T.C.F."/>
            <person name="Queiroz R.M.L."/>
            <person name="Praca Y.R."/>
            <person name="Cordeiro T.M."/>
            <person name="Garcia C.H.S."/>
            <person name="da Silva I.G."/>
            <person name="Raiol T."/>
            <person name="Motta F.N."/>
            <person name="de Araujo Oliveira J.V."/>
            <person name="de Sousa M.V."/>
            <person name="Ribeiro J.M.C."/>
            <person name="de Santana J.M."/>
        </authorList>
    </citation>
    <scope>NUCLEOTIDE SEQUENCE</scope>
    <source>
        <strain evidence="14">Santander</strain>
        <tissue evidence="14">Salivary glands</tissue>
    </source>
</reference>
<accession>A0A0V0GAY6</accession>
<dbReference type="GO" id="GO:0031369">
    <property type="term" value="F:translation initiation factor binding"/>
    <property type="evidence" value="ECO:0007669"/>
    <property type="project" value="TreeGrafter"/>
</dbReference>
<dbReference type="Gene3D" id="1.25.40.510">
    <property type="entry name" value="GLE1-like"/>
    <property type="match status" value="1"/>
</dbReference>
<evidence type="ECO:0000256" key="5">
    <source>
        <dbReference type="ARBA" id="ARBA00022927"/>
    </source>
</evidence>
<keyword evidence="7" id="KW-0906">Nuclear pore complex</keyword>
<evidence type="ECO:0000256" key="13">
    <source>
        <dbReference type="SAM" id="Coils"/>
    </source>
</evidence>
<comment type="similarity">
    <text evidence="2">Belongs to the GLE1 family.</text>
</comment>
<protein>
    <recommendedName>
        <fullName evidence="10">mRNA export factor GLE1</fullName>
    </recommendedName>
    <alternativeName>
        <fullName evidence="12">GLE1 RNA export mediator</fullName>
    </alternativeName>
    <alternativeName>
        <fullName evidence="11">Nucleoporin GLE1</fullName>
    </alternativeName>
</protein>
<dbReference type="AlphaFoldDB" id="A0A0V0GAY6"/>
<keyword evidence="8" id="KW-0539">Nucleus</keyword>
<feature type="coiled-coil region" evidence="13">
    <location>
        <begin position="108"/>
        <end position="201"/>
    </location>
</feature>
<dbReference type="PANTHER" id="PTHR12960:SF0">
    <property type="entry name" value="MRNA EXPORT FACTOR GLE1"/>
    <property type="match status" value="1"/>
</dbReference>
<evidence type="ECO:0000256" key="7">
    <source>
        <dbReference type="ARBA" id="ARBA00023132"/>
    </source>
</evidence>
<sequence length="642" mass="73482">MDEDIDKTGYSKLKTEALCKAFKYCTRISEVTIGPEACPSEAETENMNLDSPCSKTTVHRKTRRSSDEFSGCDFGLITQNEEEERFCAKKLLAELNKFCVIDGQRMKFAKIKKRLEKIECAKQDVERLLAKQEANAVVRMQEIQEQVDQIQTQLLFKQQQLDSSMFISRDTANKRIQEIKKQEEEQKIKEKNLEKKKLYDQIYKNEVEFTNAYSEFLNIITNFKDNKHLIASDVELATKIHGKFISLIDRCKIGEIMPTDVALSSSLQRDIVSISTKLLKEKEKLDVLFEARNKDEGIKEISKETEVNNKNDEKPVDPSHVEIDEKVVPKYNYMEKYEKVTNYLIEIEAKLKPFLSDESLKKYRSDCQKAVNLPVNAISPVSAAHLMDKLKKLSTLLQGQYVTVADKRVSASAHPLGLFYCMNLLAEKIVKQGEQVVSSKPHAAFAIAAVTVALWIDFPDFGKLLLAHFYRKCPYLIPAYWEREENESEEEYYRKLGFSYSGGTMEEANMFLKRQGGIVKLYSSIIITERKKSMQSHNHPVGLGECWRLLVAFVKLEPKPEISATVLYDILDITGDAMVRAYGIQFHKLLHVICKSYLPKIVEVTPDGMSGGPLTRLRNFLESIAKGKMLQPPKGLLPPNFW</sequence>
<evidence type="ECO:0000256" key="1">
    <source>
        <dbReference type="ARBA" id="ARBA00004567"/>
    </source>
</evidence>
<evidence type="ECO:0000256" key="10">
    <source>
        <dbReference type="ARBA" id="ARBA00026227"/>
    </source>
</evidence>
<keyword evidence="13" id="KW-0175">Coiled coil</keyword>
<evidence type="ECO:0000256" key="2">
    <source>
        <dbReference type="ARBA" id="ARBA00011056"/>
    </source>
</evidence>
<comment type="function">
    <text evidence="9">Required for the export of mRNAs containing poly(A) tails from the nucleus into the cytoplasm. May be involved in the terminal step of the mRNA transport through the nuclear pore complex (NPC).</text>
</comment>
<evidence type="ECO:0000256" key="12">
    <source>
        <dbReference type="ARBA" id="ARBA00030897"/>
    </source>
</evidence>
<dbReference type="GO" id="GO:0015031">
    <property type="term" value="P:protein transport"/>
    <property type="evidence" value="ECO:0007669"/>
    <property type="project" value="UniProtKB-KW"/>
</dbReference>